<evidence type="ECO:0000256" key="2">
    <source>
        <dbReference type="ARBA" id="ARBA00023125"/>
    </source>
</evidence>
<gene>
    <name evidence="5" type="ORF">KM031_19090</name>
</gene>
<dbReference type="InterPro" id="IPR018062">
    <property type="entry name" value="HTH_AraC-typ_CS"/>
</dbReference>
<evidence type="ECO:0000256" key="3">
    <source>
        <dbReference type="ARBA" id="ARBA00023163"/>
    </source>
</evidence>
<dbReference type="GO" id="GO:0043565">
    <property type="term" value="F:sequence-specific DNA binding"/>
    <property type="evidence" value="ECO:0007669"/>
    <property type="project" value="InterPro"/>
</dbReference>
<organism evidence="5 6">
    <name type="scientific">Gemmobacter fulvus</name>
    <dbReference type="NCBI Taxonomy" id="2840474"/>
    <lineage>
        <taxon>Bacteria</taxon>
        <taxon>Pseudomonadati</taxon>
        <taxon>Pseudomonadota</taxon>
        <taxon>Alphaproteobacteria</taxon>
        <taxon>Rhodobacterales</taxon>
        <taxon>Paracoccaceae</taxon>
        <taxon>Gemmobacter</taxon>
    </lineage>
</organism>
<dbReference type="SMART" id="SM00342">
    <property type="entry name" value="HTH_ARAC"/>
    <property type="match status" value="1"/>
</dbReference>
<evidence type="ECO:0000313" key="5">
    <source>
        <dbReference type="EMBL" id="QWK92750.1"/>
    </source>
</evidence>
<evidence type="ECO:0000256" key="1">
    <source>
        <dbReference type="ARBA" id="ARBA00023015"/>
    </source>
</evidence>
<keyword evidence="5" id="KW-0614">Plasmid</keyword>
<dbReference type="Gene3D" id="1.10.10.60">
    <property type="entry name" value="Homeodomain-like"/>
    <property type="match status" value="1"/>
</dbReference>
<dbReference type="KEGG" id="gfu:KM031_19090"/>
<dbReference type="AlphaFoldDB" id="A0A975S401"/>
<evidence type="ECO:0000259" key="4">
    <source>
        <dbReference type="PROSITE" id="PS01124"/>
    </source>
</evidence>
<dbReference type="GO" id="GO:0003700">
    <property type="term" value="F:DNA-binding transcription factor activity"/>
    <property type="evidence" value="ECO:0007669"/>
    <property type="project" value="InterPro"/>
</dbReference>
<proteinExistence type="predicted"/>
<dbReference type="InterPro" id="IPR018060">
    <property type="entry name" value="HTH_AraC"/>
</dbReference>
<reference evidence="5" key="1">
    <citation type="submission" date="2021-06" db="EMBL/GenBank/DDBJ databases">
        <authorList>
            <person name="Lee C.-S."/>
            <person name="Jin L."/>
        </authorList>
    </citation>
    <scope>NUCLEOTIDE SEQUENCE</scope>
    <source>
        <strain evidence="5">Con5</strain>
        <plasmid evidence="5">p2</plasmid>
    </source>
</reference>
<protein>
    <submittedName>
        <fullName evidence="5">Helix-turn-helix domain-containing protein</fullName>
    </submittedName>
</protein>
<keyword evidence="3" id="KW-0804">Transcription</keyword>
<dbReference type="InterPro" id="IPR050204">
    <property type="entry name" value="AraC_XylS_family_regulators"/>
</dbReference>
<keyword evidence="2" id="KW-0238">DNA-binding</keyword>
<keyword evidence="6" id="KW-1185">Reference proteome</keyword>
<dbReference type="EMBL" id="CP076363">
    <property type="protein sequence ID" value="QWK92750.1"/>
    <property type="molecule type" value="Genomic_DNA"/>
</dbReference>
<dbReference type="InterPro" id="IPR009057">
    <property type="entry name" value="Homeodomain-like_sf"/>
</dbReference>
<feature type="domain" description="HTH araC/xylS-type" evidence="4">
    <location>
        <begin position="218"/>
        <end position="318"/>
    </location>
</feature>
<accession>A0A975S401</accession>
<name>A0A975S401_9RHOB</name>
<dbReference type="RefSeq" id="WP_215505476.1">
    <property type="nucleotide sequence ID" value="NZ_CP076363.1"/>
</dbReference>
<dbReference type="PANTHER" id="PTHR46796">
    <property type="entry name" value="HTH-TYPE TRANSCRIPTIONAL ACTIVATOR RHAS-RELATED"/>
    <property type="match status" value="1"/>
</dbReference>
<sequence length="321" mass="35544">MEHASFRNSVRTNVIHKRDLHTEASSIMFRTSRILDLCGDNGCLRTDLLSVNDQGFSIGRVMSGGHEVWLHEDANFTFLLPLAGRLEVGLGRQGHRIDVGQFAMLRPTERQTRAVSDRTGRFQAVTLQVSANRLQMQAALQGLRNADFAVLTMPVARYLAQSLPVLMVDTCGKSIRALPLRVAAELGTLIDELLSETLGTPLATSSTRRILPDWHRVCQAEEIMRARCDEALSMPDLAASVGVSLRSLQLGFQEVYGLPPRAVLSRIRLDLARVRLLAARPGETVTSIALETGFIHLSRFAQLYARTFGETPRETLGRCRA</sequence>
<dbReference type="PANTHER" id="PTHR46796:SF12">
    <property type="entry name" value="HTH-TYPE DNA-BINDING TRANSCRIPTIONAL ACTIVATOR EUTR"/>
    <property type="match status" value="1"/>
</dbReference>
<dbReference type="Proteomes" id="UP000679352">
    <property type="component" value="Plasmid p2"/>
</dbReference>
<dbReference type="SUPFAM" id="SSF46689">
    <property type="entry name" value="Homeodomain-like"/>
    <property type="match status" value="2"/>
</dbReference>
<dbReference type="Pfam" id="PF12833">
    <property type="entry name" value="HTH_18"/>
    <property type="match status" value="1"/>
</dbReference>
<dbReference type="PROSITE" id="PS01124">
    <property type="entry name" value="HTH_ARAC_FAMILY_2"/>
    <property type="match status" value="1"/>
</dbReference>
<geneLocation type="plasmid" evidence="5 6">
    <name>p2</name>
</geneLocation>
<evidence type="ECO:0000313" key="6">
    <source>
        <dbReference type="Proteomes" id="UP000679352"/>
    </source>
</evidence>
<keyword evidence="1" id="KW-0805">Transcription regulation</keyword>
<dbReference type="PROSITE" id="PS00041">
    <property type="entry name" value="HTH_ARAC_FAMILY_1"/>
    <property type="match status" value="1"/>
</dbReference>